<organism evidence="6 7">
    <name type="scientific">Physocladia obscura</name>
    <dbReference type="NCBI Taxonomy" id="109957"/>
    <lineage>
        <taxon>Eukaryota</taxon>
        <taxon>Fungi</taxon>
        <taxon>Fungi incertae sedis</taxon>
        <taxon>Chytridiomycota</taxon>
        <taxon>Chytridiomycota incertae sedis</taxon>
        <taxon>Chytridiomycetes</taxon>
        <taxon>Chytridiales</taxon>
        <taxon>Chytriomycetaceae</taxon>
        <taxon>Physocladia</taxon>
    </lineage>
</organism>
<dbReference type="SMART" id="SM00338">
    <property type="entry name" value="BRLZ"/>
    <property type="match status" value="1"/>
</dbReference>
<dbReference type="Pfam" id="PF00170">
    <property type="entry name" value="bZIP_1"/>
    <property type="match status" value="1"/>
</dbReference>
<dbReference type="SUPFAM" id="SSF57959">
    <property type="entry name" value="Leucine zipper domain"/>
    <property type="match status" value="1"/>
</dbReference>
<feature type="region of interest" description="Disordered" evidence="4">
    <location>
        <begin position="694"/>
        <end position="720"/>
    </location>
</feature>
<sequence length="1326" mass="144927">MDSILDPTKVDAFAAYADRHELFDIFENLVKSVIVEMPDDPLQAMIDHLQKPAEKVAQTQKCVAISANALLLTAIERATSLGQQARAYMEKGQLVPDQVILNIILQRLQEPDAVAGGFIIEGFPVTKEQATALQMRGVFLTNFVWIDCDDSAVIQYNVNLTTDPVLKRNYHPKYSPAPEDEETTSRLVHREYNQQTVVTKRLHQYRRAIASVVACFQRSRICTCLRYMDEHGIWGRVDEVIRDVVATLVNKKVTRAPRQFKIILHGLPGSGKSSLAEEIERKYGFVHVSPQKIILEHISANTRNAKQLIEYIHDPENVPEDVMLNLIVQRLQKDDCKNQGWVVEGFPNTSTQAESLKEKGVIPNRLIWLRATEETCKLRVTARRQDPLTGRLANLANPPNDVSVCQIEGWPMRDAVADNEETVLASIKRRQNLKVELERFYGYRKKVVTGGTKWSVTNGIMQEIDTEGLGEKDARGRHRGIEKVMEVVDDILMKPMDGNNQKKLQQGSECQHEHEDVEHLFNSLLNGGEMEGDFDTMFGSSFGAPVAMQMPMSIPMPDMDLHGINFDMGGLNRFDTQPTTIVTPKSSSPSTTAATAANCHSAVPLPLLPAISVIPVMPAPSARVQQALASDIASEVLVLLEGPTKKKPGRKKKGSKQTQNTTAALAVHTELHHSIKTEHITVSSSASISDSTFSKKRKLAATPPNSSTLVSPGGLTSDSTKKSMRIADQSLENSVFLSTRKLSISSTEYLNPLPVSMSPNSNSLTLSPQRTQVIPSPVLTKHQERMMKNRASADESRKKHKDHVEKLEKICRELVVENEALKKRVLEVEKWAEQAVQQQATATAAMASFTPASGSNVSACSVSPPSIGCDSISIDGFLSDVSFGNLPSPAFLPAANSINLFEMFFRGSDYFPTSNSSAGLLNQTKGGVKGTILLAFLFSFSMLVFPTSLFQQSSPQFYASTPIQFSHHSSAAAIPTPASAYLLQLFKSPVSNGISSYIPRVFAPTSSNRQKPSLDGKPALPLIDSGSIQGDTLVVYTPLLQTSSNKLLDLPGHASFLTIGPTTSSPHSPAASRPTRTVPESPCVVVTSAGNTPVTLEIEALLALVSVNAGGNGMRVSKSRLEALRALLIRDSNSIATNSKGKTGVTIIPVPTSLASVDGSSEMKHRTDLITQGRSLAFDNEAERDNDLFYHNPQASVVVEEVNAVVVPGMPPIKEDGDRASVKRRNIARNRVGGGVSERNSDIVSKINDVIVPRFSESGSTVAGVLYENEEYCPIVNGPVLSIVADLGGVSEEETAEEKIKKEENEQSGYRLLLDVRVVGVKLVRY</sequence>
<evidence type="ECO:0000256" key="4">
    <source>
        <dbReference type="SAM" id="MobiDB-lite"/>
    </source>
</evidence>
<dbReference type="InterPro" id="IPR046347">
    <property type="entry name" value="bZIP_sf"/>
</dbReference>
<dbReference type="CDD" id="cd01428">
    <property type="entry name" value="ADK"/>
    <property type="match status" value="2"/>
</dbReference>
<dbReference type="InterPro" id="IPR027417">
    <property type="entry name" value="P-loop_NTPase"/>
</dbReference>
<dbReference type="SUPFAM" id="SSF52540">
    <property type="entry name" value="P-loop containing nucleoside triphosphate hydrolases"/>
    <property type="match status" value="2"/>
</dbReference>
<dbReference type="InterPro" id="IPR000850">
    <property type="entry name" value="Adenylat/UMP-CMP_kin"/>
</dbReference>
<dbReference type="Pfam" id="PF00406">
    <property type="entry name" value="ADK"/>
    <property type="match status" value="2"/>
</dbReference>
<evidence type="ECO:0000256" key="1">
    <source>
        <dbReference type="ARBA" id="ARBA00022679"/>
    </source>
</evidence>
<feature type="domain" description="BZIP" evidence="5">
    <location>
        <begin position="779"/>
        <end position="830"/>
    </location>
</feature>
<accession>A0AAD5T006</accession>
<evidence type="ECO:0000256" key="3">
    <source>
        <dbReference type="ARBA" id="ARBA00022777"/>
    </source>
</evidence>
<evidence type="ECO:0000256" key="2">
    <source>
        <dbReference type="ARBA" id="ARBA00022741"/>
    </source>
</evidence>
<protein>
    <submittedName>
        <fullName evidence="6">Adenylate kinase 8</fullName>
    </submittedName>
</protein>
<gene>
    <name evidence="6" type="primary">AK8</name>
    <name evidence="6" type="ORF">HK100_012266</name>
</gene>
<dbReference type="GO" id="GO:0003700">
    <property type="term" value="F:DNA-binding transcription factor activity"/>
    <property type="evidence" value="ECO:0007669"/>
    <property type="project" value="InterPro"/>
</dbReference>
<evidence type="ECO:0000259" key="5">
    <source>
        <dbReference type="PROSITE" id="PS50217"/>
    </source>
</evidence>
<keyword evidence="7" id="KW-1185">Reference proteome</keyword>
<dbReference type="CDD" id="cd14686">
    <property type="entry name" value="bZIP"/>
    <property type="match status" value="1"/>
</dbReference>
<dbReference type="PROSITE" id="PS00036">
    <property type="entry name" value="BZIP_BASIC"/>
    <property type="match status" value="1"/>
</dbReference>
<feature type="region of interest" description="Disordered" evidence="4">
    <location>
        <begin position="1059"/>
        <end position="1078"/>
    </location>
</feature>
<dbReference type="PROSITE" id="PS50217">
    <property type="entry name" value="BZIP"/>
    <property type="match status" value="1"/>
</dbReference>
<name>A0AAD5T006_9FUNG</name>
<keyword evidence="2" id="KW-0547">Nucleotide-binding</keyword>
<feature type="compositionally biased region" description="Polar residues" evidence="4">
    <location>
        <begin position="703"/>
        <end position="718"/>
    </location>
</feature>
<keyword evidence="1" id="KW-0808">Transferase</keyword>
<dbReference type="GO" id="GO:0006139">
    <property type="term" value="P:nucleobase-containing compound metabolic process"/>
    <property type="evidence" value="ECO:0007669"/>
    <property type="project" value="InterPro"/>
</dbReference>
<dbReference type="InterPro" id="IPR004827">
    <property type="entry name" value="bZIP"/>
</dbReference>
<dbReference type="CDD" id="cd22979">
    <property type="entry name" value="DD_AK8"/>
    <property type="match status" value="1"/>
</dbReference>
<comment type="caution">
    <text evidence="6">The sequence shown here is derived from an EMBL/GenBank/DDBJ whole genome shotgun (WGS) entry which is preliminary data.</text>
</comment>
<evidence type="ECO:0000313" key="6">
    <source>
        <dbReference type="EMBL" id="KAJ3121710.1"/>
    </source>
</evidence>
<evidence type="ECO:0000313" key="7">
    <source>
        <dbReference type="Proteomes" id="UP001211907"/>
    </source>
</evidence>
<dbReference type="PANTHER" id="PTHR23359">
    <property type="entry name" value="NUCLEOTIDE KINASE"/>
    <property type="match status" value="1"/>
</dbReference>
<keyword evidence="3 6" id="KW-0418">Kinase</keyword>
<dbReference type="EMBL" id="JADGJH010000861">
    <property type="protein sequence ID" value="KAJ3121710.1"/>
    <property type="molecule type" value="Genomic_DNA"/>
</dbReference>
<proteinExistence type="predicted"/>
<dbReference type="GO" id="GO:0019205">
    <property type="term" value="F:nucleobase-containing compound kinase activity"/>
    <property type="evidence" value="ECO:0007669"/>
    <property type="project" value="InterPro"/>
</dbReference>
<dbReference type="Gene3D" id="3.40.50.300">
    <property type="entry name" value="P-loop containing nucleotide triphosphate hydrolases"/>
    <property type="match status" value="2"/>
</dbReference>
<reference evidence="6" key="1">
    <citation type="submission" date="2020-05" db="EMBL/GenBank/DDBJ databases">
        <title>Phylogenomic resolution of chytrid fungi.</title>
        <authorList>
            <person name="Stajich J.E."/>
            <person name="Amses K."/>
            <person name="Simmons R."/>
            <person name="Seto K."/>
            <person name="Myers J."/>
            <person name="Bonds A."/>
            <person name="Quandt C.A."/>
            <person name="Barry K."/>
            <person name="Liu P."/>
            <person name="Grigoriev I."/>
            <person name="Longcore J.E."/>
            <person name="James T.Y."/>
        </authorList>
    </citation>
    <scope>NUCLEOTIDE SEQUENCE</scope>
    <source>
        <strain evidence="6">JEL0513</strain>
    </source>
</reference>
<feature type="compositionally biased region" description="Low complexity" evidence="4">
    <location>
        <begin position="1061"/>
        <end position="1076"/>
    </location>
</feature>
<dbReference type="GO" id="GO:0005524">
    <property type="term" value="F:ATP binding"/>
    <property type="evidence" value="ECO:0007669"/>
    <property type="project" value="InterPro"/>
</dbReference>
<dbReference type="Proteomes" id="UP001211907">
    <property type="component" value="Unassembled WGS sequence"/>
</dbReference>
<dbReference type="Gene3D" id="1.20.5.170">
    <property type="match status" value="1"/>
</dbReference>